<protein>
    <submittedName>
        <fullName evidence="1">Uncharacterized protein</fullName>
    </submittedName>
</protein>
<name>C4XKY7_SOLM1</name>
<dbReference type="AlphaFoldDB" id="C4XKY7"/>
<sequence>MAIPRFTDANSSAIVDAQNLKSCLRKTQTKSLSDAYTTTAGDANWSLEISGNSAIIKRAGVTKDTCNFSSTSISGGPVYFDNRGRPVNSNGQVLTATTSFTVPGYGVSITVIPVTGFVE</sequence>
<dbReference type="HOGENOM" id="CLU_2057598_0_0_7"/>
<dbReference type="EMBL" id="AP010904">
    <property type="protein sequence ID" value="BAH74526.1"/>
    <property type="molecule type" value="Genomic_DNA"/>
</dbReference>
<reference evidence="1 2" key="1">
    <citation type="journal article" date="2009" name="Genome Res.">
        <title>Whole genome sequence of Desulfovibrio magneticus strain RS-1 revealed common gene clusters in magnetotactic bacteria.</title>
        <authorList>
            <person name="Nakazawa H."/>
            <person name="Arakaki A."/>
            <person name="Narita-Yamada S."/>
            <person name="Yashiro I."/>
            <person name="Jinno K."/>
            <person name="Aoki N."/>
            <person name="Tsuruyama A."/>
            <person name="Okamura Y."/>
            <person name="Tanikawa S."/>
            <person name="Fujita N."/>
            <person name="Takeyama H."/>
            <person name="Matsunaga T."/>
        </authorList>
    </citation>
    <scope>NUCLEOTIDE SEQUENCE [LARGE SCALE GENOMIC DNA]</scope>
    <source>
        <strain evidence="2">ATCC 700980 / DSM 13731 / RS-1</strain>
    </source>
</reference>
<accession>C4XKY7</accession>
<proteinExistence type="predicted"/>
<keyword evidence="2" id="KW-1185">Reference proteome</keyword>
<dbReference type="KEGG" id="dma:DMR_10350"/>
<evidence type="ECO:0000313" key="2">
    <source>
        <dbReference type="Proteomes" id="UP000009071"/>
    </source>
</evidence>
<organism evidence="1 2">
    <name type="scientific">Solidesulfovibrio magneticus (strain ATCC 700980 / DSM 13731 / RS-1)</name>
    <name type="common">Desulfovibrio magneticus</name>
    <dbReference type="NCBI Taxonomy" id="573370"/>
    <lineage>
        <taxon>Bacteria</taxon>
        <taxon>Pseudomonadati</taxon>
        <taxon>Thermodesulfobacteriota</taxon>
        <taxon>Desulfovibrionia</taxon>
        <taxon>Desulfovibrionales</taxon>
        <taxon>Desulfovibrionaceae</taxon>
        <taxon>Solidesulfovibrio</taxon>
    </lineage>
</organism>
<gene>
    <name evidence="1" type="ordered locus">DMR_10350</name>
</gene>
<evidence type="ECO:0000313" key="1">
    <source>
        <dbReference type="EMBL" id="BAH74526.1"/>
    </source>
</evidence>
<dbReference type="Proteomes" id="UP000009071">
    <property type="component" value="Chromosome"/>
</dbReference>
<dbReference type="STRING" id="573370.DMR_10350"/>